<dbReference type="CDD" id="cd04301">
    <property type="entry name" value="NAT_SF"/>
    <property type="match status" value="1"/>
</dbReference>
<evidence type="ECO:0000256" key="1">
    <source>
        <dbReference type="ARBA" id="ARBA00022679"/>
    </source>
</evidence>
<dbReference type="PANTHER" id="PTHR43877">
    <property type="entry name" value="AMINOALKYLPHOSPHONATE N-ACETYLTRANSFERASE-RELATED-RELATED"/>
    <property type="match status" value="1"/>
</dbReference>
<evidence type="ECO:0000256" key="2">
    <source>
        <dbReference type="ARBA" id="ARBA00023315"/>
    </source>
</evidence>
<keyword evidence="1" id="KW-0808">Transferase</keyword>
<dbReference type="InterPro" id="IPR016181">
    <property type="entry name" value="Acyl_CoA_acyltransferase"/>
</dbReference>
<dbReference type="Gene3D" id="3.40.630.30">
    <property type="match status" value="1"/>
</dbReference>
<dbReference type="SUPFAM" id="SSF55729">
    <property type="entry name" value="Acyl-CoA N-acyltransferases (Nat)"/>
    <property type="match status" value="1"/>
</dbReference>
<dbReference type="InterPro" id="IPR000182">
    <property type="entry name" value="GNAT_dom"/>
</dbReference>
<gene>
    <name evidence="4" type="ORF">LMG3441_02972</name>
</gene>
<evidence type="ECO:0000259" key="3">
    <source>
        <dbReference type="PROSITE" id="PS51186"/>
    </source>
</evidence>
<sequence>MTITYRPAIPEDAADCIALRTRTRENAVTEAQLADAGITCETWSVGIEAGLYPGFVALDGSRLAGYCFGHRDTGEIVVLALLPEYEGRGVGKTVLHMTRDALRQLGFKRLFLGCATDPAVRSYGFYRHLGWRSTGTFDAAGDEVLEYVF</sequence>
<proteinExistence type="predicted"/>
<protein>
    <recommendedName>
        <fullName evidence="3">N-acetyltransferase domain-containing protein</fullName>
    </recommendedName>
</protein>
<dbReference type="AlphaFoldDB" id="A0A6S7AY20"/>
<dbReference type="PROSITE" id="PS51186">
    <property type="entry name" value="GNAT"/>
    <property type="match status" value="1"/>
</dbReference>
<organism evidence="4 5">
    <name type="scientific">Achromobacter kerstersii</name>
    <dbReference type="NCBI Taxonomy" id="1353890"/>
    <lineage>
        <taxon>Bacteria</taxon>
        <taxon>Pseudomonadati</taxon>
        <taxon>Pseudomonadota</taxon>
        <taxon>Betaproteobacteria</taxon>
        <taxon>Burkholderiales</taxon>
        <taxon>Alcaligenaceae</taxon>
        <taxon>Achromobacter</taxon>
    </lineage>
</organism>
<dbReference type="Proteomes" id="UP000494269">
    <property type="component" value="Unassembled WGS sequence"/>
</dbReference>
<dbReference type="GO" id="GO:0016747">
    <property type="term" value="F:acyltransferase activity, transferring groups other than amino-acyl groups"/>
    <property type="evidence" value="ECO:0007669"/>
    <property type="project" value="InterPro"/>
</dbReference>
<name>A0A6S7AY20_9BURK</name>
<evidence type="ECO:0000313" key="4">
    <source>
        <dbReference type="EMBL" id="CAB3708417.1"/>
    </source>
</evidence>
<keyword evidence="5" id="KW-1185">Reference proteome</keyword>
<dbReference type="Pfam" id="PF00583">
    <property type="entry name" value="Acetyltransf_1"/>
    <property type="match status" value="1"/>
</dbReference>
<dbReference type="InterPro" id="IPR050832">
    <property type="entry name" value="Bact_Acetyltransf"/>
</dbReference>
<dbReference type="RefSeq" id="WP_175170160.1">
    <property type="nucleotide sequence ID" value="NZ_CADIJQ010000004.1"/>
</dbReference>
<accession>A0A6S7AY20</accession>
<keyword evidence="2" id="KW-0012">Acyltransferase</keyword>
<reference evidence="4 5" key="1">
    <citation type="submission" date="2020-04" db="EMBL/GenBank/DDBJ databases">
        <authorList>
            <person name="De Canck E."/>
        </authorList>
    </citation>
    <scope>NUCLEOTIDE SEQUENCE [LARGE SCALE GENOMIC DNA]</scope>
    <source>
        <strain evidence="4 5">LMG 3441</strain>
    </source>
</reference>
<dbReference type="EMBL" id="CADIJQ010000004">
    <property type="protein sequence ID" value="CAB3708417.1"/>
    <property type="molecule type" value="Genomic_DNA"/>
</dbReference>
<feature type="domain" description="N-acetyltransferase" evidence="3">
    <location>
        <begin position="3"/>
        <end position="149"/>
    </location>
</feature>
<evidence type="ECO:0000313" key="5">
    <source>
        <dbReference type="Proteomes" id="UP000494269"/>
    </source>
</evidence>